<dbReference type="OrthoDB" id="265224at2"/>
<reference evidence="2" key="2">
    <citation type="submission" date="2018-05" db="EMBL/GenBank/DDBJ databases">
        <authorList>
            <person name="Lanie J.A."/>
            <person name="Ng W.-L."/>
            <person name="Kazmierczak K.M."/>
            <person name="Andrzejewski T.M."/>
            <person name="Davidsen T.M."/>
            <person name="Wayne K.J."/>
            <person name="Tettelin H."/>
            <person name="Glass J.I."/>
            <person name="Rusch D."/>
            <person name="Podicherti R."/>
            <person name="Tsui H.-C.T."/>
            <person name="Winkler M.E."/>
        </authorList>
    </citation>
    <scope>NUCLEOTIDE SEQUENCE [LARGE SCALE GENOMIC DNA]</scope>
    <source>
        <strain evidence="2">ZY111</strain>
    </source>
</reference>
<name>A0A2U2X7B6_9FLAO</name>
<feature type="transmembrane region" description="Helical" evidence="1">
    <location>
        <begin position="127"/>
        <end position="146"/>
    </location>
</feature>
<keyword evidence="1" id="KW-1133">Transmembrane helix</keyword>
<dbReference type="EMBL" id="QFRI01000001">
    <property type="protein sequence ID" value="PWH83661.1"/>
    <property type="molecule type" value="Genomic_DNA"/>
</dbReference>
<comment type="caution">
    <text evidence="2">The sequence shown here is derived from an EMBL/GenBank/DDBJ whole genome shotgun (WGS) entry which is preliminary data.</text>
</comment>
<gene>
    <name evidence="2" type="ORF">DIS18_03650</name>
</gene>
<organism evidence="2 3">
    <name type="scientific">Algibacter marinivivus</name>
    <dbReference type="NCBI Taxonomy" id="2100723"/>
    <lineage>
        <taxon>Bacteria</taxon>
        <taxon>Pseudomonadati</taxon>
        <taxon>Bacteroidota</taxon>
        <taxon>Flavobacteriia</taxon>
        <taxon>Flavobacteriales</taxon>
        <taxon>Flavobacteriaceae</taxon>
        <taxon>Algibacter</taxon>
    </lineage>
</organism>
<feature type="transmembrane region" description="Helical" evidence="1">
    <location>
        <begin position="64"/>
        <end position="82"/>
    </location>
</feature>
<evidence type="ECO:0000313" key="2">
    <source>
        <dbReference type="EMBL" id="PWH83661.1"/>
    </source>
</evidence>
<accession>A0A2U2X7B6</accession>
<feature type="transmembrane region" description="Helical" evidence="1">
    <location>
        <begin position="21"/>
        <end position="38"/>
    </location>
</feature>
<keyword evidence="1" id="KW-0812">Transmembrane</keyword>
<dbReference type="RefSeq" id="WP_109351667.1">
    <property type="nucleotide sequence ID" value="NZ_QFRI01000001.1"/>
</dbReference>
<dbReference type="Proteomes" id="UP000245375">
    <property type="component" value="Unassembled WGS sequence"/>
</dbReference>
<evidence type="ECO:0000256" key="1">
    <source>
        <dbReference type="SAM" id="Phobius"/>
    </source>
</evidence>
<dbReference type="AlphaFoldDB" id="A0A2U2X7B6"/>
<keyword evidence="1" id="KW-0472">Membrane</keyword>
<reference evidence="2" key="1">
    <citation type="submission" date="2018-05" db="EMBL/GenBank/DDBJ databases">
        <title>Algibacter marinivivus sp. nov., isolated from sample around a algae.</title>
        <authorList>
            <person name="Zhong X."/>
        </authorList>
    </citation>
    <scope>NUCLEOTIDE SEQUENCE [LARGE SCALE GENOMIC DNA]</scope>
    <source>
        <strain evidence="2">ZY111</strain>
    </source>
</reference>
<evidence type="ECO:0000313" key="3">
    <source>
        <dbReference type="Proteomes" id="UP000245375"/>
    </source>
</evidence>
<keyword evidence="3" id="KW-1185">Reference proteome</keyword>
<sequence>MKSKLEQIDQNIAKFMKLWGVHALRISFAIIFFWFGILKPLEVSAAIPLLKATVAWLPFIEADVWVHIIGWWEVVIGILFLFKKTTRIAIGLLFLQMGGTFMPLIFLPDVVYQNNNLFLPTMEGQYIIKNLMIISAALVVGGSFYAKDSKLS</sequence>
<protein>
    <recommendedName>
        <fullName evidence="4">DoxX family membrane protein</fullName>
    </recommendedName>
</protein>
<proteinExistence type="predicted"/>
<feature type="transmembrane region" description="Helical" evidence="1">
    <location>
        <begin position="89"/>
        <end position="107"/>
    </location>
</feature>
<evidence type="ECO:0008006" key="4">
    <source>
        <dbReference type="Google" id="ProtNLM"/>
    </source>
</evidence>